<evidence type="ECO:0000256" key="1">
    <source>
        <dbReference type="ARBA" id="ARBA00001954"/>
    </source>
</evidence>
<evidence type="ECO:0000313" key="3">
    <source>
        <dbReference type="EMBL" id="PDH36083.1"/>
    </source>
</evidence>
<reference evidence="3 4" key="1">
    <citation type="submission" date="2017-08" db="EMBL/GenBank/DDBJ databases">
        <title>Fine stratification of microbial communities through a metagenomic profile of the photic zone.</title>
        <authorList>
            <person name="Haro-Moreno J.M."/>
            <person name="Lopez-Perez M."/>
            <person name="De La Torre J."/>
            <person name="Picazo A."/>
            <person name="Camacho A."/>
            <person name="Rodriguez-Valera F."/>
        </authorList>
    </citation>
    <scope>NUCLEOTIDE SEQUENCE [LARGE SCALE GENOMIC DNA]</scope>
    <source>
        <strain evidence="3">MED-G24</strain>
    </source>
</reference>
<dbReference type="EMBL" id="NTKD01000075">
    <property type="protein sequence ID" value="PDH36083.1"/>
    <property type="molecule type" value="Genomic_DNA"/>
</dbReference>
<dbReference type="AlphaFoldDB" id="A0A2A5WIF6"/>
<dbReference type="SUPFAM" id="SSF51197">
    <property type="entry name" value="Clavaminate synthase-like"/>
    <property type="match status" value="1"/>
</dbReference>
<evidence type="ECO:0000313" key="4">
    <source>
        <dbReference type="Proteomes" id="UP000219327"/>
    </source>
</evidence>
<sequence>MQSFLLPGLHRLPPSEIEYAIDELGLTAPDNTVLLKAERQALDVDGYVNLGVLLDEDQLSRMRVRYDNAIEAESPQTRYDGIGRINDTVICSMNHDGLLDPLFMHPRLLAAVRHLMGIHTKYIGSNYHCPLPGYGHQGIHADYIWGVEGSPEVVNAVWMLDEFTEDNGATRVVPGSHRWGRHPTGDLVNGEPRNAKDEVEGQVLITGRAGSCFVYNAHLWHGGTQNRTLQLRRAQHTFFSRSNRPSSTDVPAAIDQVVFERLGRVERAILDIGPEHITRF</sequence>
<proteinExistence type="predicted"/>
<comment type="cofactor">
    <cofactor evidence="1">
        <name>Fe(2+)</name>
        <dbReference type="ChEBI" id="CHEBI:29033"/>
    </cofactor>
</comment>
<organism evidence="3 4">
    <name type="scientific">OM182 bacterium MED-G24</name>
    <dbReference type="NCBI Taxonomy" id="1986255"/>
    <lineage>
        <taxon>Bacteria</taxon>
        <taxon>Pseudomonadati</taxon>
        <taxon>Pseudomonadota</taxon>
        <taxon>Gammaproteobacteria</taxon>
        <taxon>OMG group</taxon>
        <taxon>OM182 clade</taxon>
    </lineage>
</organism>
<dbReference type="InterPro" id="IPR008775">
    <property type="entry name" value="Phytyl_CoA_dOase-like"/>
</dbReference>
<dbReference type="PANTHER" id="PTHR20883">
    <property type="entry name" value="PHYTANOYL-COA DIOXYGENASE DOMAIN CONTAINING 1"/>
    <property type="match status" value="1"/>
</dbReference>
<dbReference type="Gene3D" id="2.60.120.620">
    <property type="entry name" value="q2cbj1_9rhob like domain"/>
    <property type="match status" value="1"/>
</dbReference>
<dbReference type="Pfam" id="PF05721">
    <property type="entry name" value="PhyH"/>
    <property type="match status" value="1"/>
</dbReference>
<accession>A0A2A5WIF6</accession>
<evidence type="ECO:0008006" key="5">
    <source>
        <dbReference type="Google" id="ProtNLM"/>
    </source>
</evidence>
<dbReference type="Proteomes" id="UP000219327">
    <property type="component" value="Unassembled WGS sequence"/>
</dbReference>
<dbReference type="GO" id="GO:0016706">
    <property type="term" value="F:2-oxoglutarate-dependent dioxygenase activity"/>
    <property type="evidence" value="ECO:0007669"/>
    <property type="project" value="UniProtKB-ARBA"/>
</dbReference>
<protein>
    <recommendedName>
        <fullName evidence="5">Phytanoyl-CoA dioxygenase</fullName>
    </recommendedName>
</protein>
<name>A0A2A5WIF6_9GAMM</name>
<evidence type="ECO:0000256" key="2">
    <source>
        <dbReference type="SAM" id="MobiDB-lite"/>
    </source>
</evidence>
<dbReference type="PANTHER" id="PTHR20883:SF48">
    <property type="entry name" value="ECTOINE DIOXYGENASE"/>
    <property type="match status" value="1"/>
</dbReference>
<dbReference type="GO" id="GO:0005506">
    <property type="term" value="F:iron ion binding"/>
    <property type="evidence" value="ECO:0007669"/>
    <property type="project" value="UniProtKB-ARBA"/>
</dbReference>
<feature type="region of interest" description="Disordered" evidence="2">
    <location>
        <begin position="171"/>
        <end position="193"/>
    </location>
</feature>
<comment type="caution">
    <text evidence="3">The sequence shown here is derived from an EMBL/GenBank/DDBJ whole genome shotgun (WGS) entry which is preliminary data.</text>
</comment>
<gene>
    <name evidence="3" type="ORF">CNE99_10220</name>
</gene>